<dbReference type="RefSeq" id="WP_320507728.1">
    <property type="nucleotide sequence ID" value="NZ_JAXCLW010000002.1"/>
</dbReference>
<organism evidence="5 6">
    <name type="scientific">Dongia soli</name>
    <dbReference type="NCBI Taxonomy" id="600628"/>
    <lineage>
        <taxon>Bacteria</taxon>
        <taxon>Pseudomonadati</taxon>
        <taxon>Pseudomonadota</taxon>
        <taxon>Alphaproteobacteria</taxon>
        <taxon>Rhodospirillales</taxon>
        <taxon>Dongiaceae</taxon>
        <taxon>Dongia</taxon>
    </lineage>
</organism>
<feature type="domain" description="DUF6468" evidence="4">
    <location>
        <begin position="32"/>
        <end position="114"/>
    </location>
</feature>
<name>A0ABU5E9G4_9PROT</name>
<dbReference type="Proteomes" id="UP001279642">
    <property type="component" value="Unassembled WGS sequence"/>
</dbReference>
<gene>
    <name evidence="5" type="ORF">SMD27_07390</name>
</gene>
<keyword evidence="3" id="KW-1133">Transmembrane helix</keyword>
<comment type="caution">
    <text evidence="5">The sequence shown here is derived from an EMBL/GenBank/DDBJ whole genome shotgun (WGS) entry which is preliminary data.</text>
</comment>
<evidence type="ECO:0000259" key="4">
    <source>
        <dbReference type="Pfam" id="PF20072"/>
    </source>
</evidence>
<keyword evidence="3" id="KW-0472">Membrane</keyword>
<evidence type="ECO:0000313" key="6">
    <source>
        <dbReference type="Proteomes" id="UP001279642"/>
    </source>
</evidence>
<evidence type="ECO:0000313" key="5">
    <source>
        <dbReference type="EMBL" id="MDY0882660.1"/>
    </source>
</evidence>
<feature type="region of interest" description="Disordered" evidence="2">
    <location>
        <begin position="121"/>
        <end position="158"/>
    </location>
</feature>
<accession>A0ABU5E9G4</accession>
<feature type="transmembrane region" description="Helical" evidence="3">
    <location>
        <begin position="6"/>
        <end position="26"/>
    </location>
</feature>
<sequence>MAISLISDGILILLLVVTLAAVYRFNRKLAELRQGRDAFEKLIAEFRQATGQADQSLQQLRVMAETRGRDLQQRTETAGAALDDLQRAGADLKLLIDRAEMASDRLEEAVAQSRVANQSLAAQKAVSDPGGALRREPLVNLGNGTGTEAVEPAPIDLSPTKSAVEVAADEAKKASRKSVLSSLVGIR</sequence>
<evidence type="ECO:0000256" key="1">
    <source>
        <dbReference type="SAM" id="Coils"/>
    </source>
</evidence>
<evidence type="ECO:0000256" key="2">
    <source>
        <dbReference type="SAM" id="MobiDB-lite"/>
    </source>
</evidence>
<evidence type="ECO:0000256" key="3">
    <source>
        <dbReference type="SAM" id="Phobius"/>
    </source>
</evidence>
<dbReference type="EMBL" id="JAXCLW010000002">
    <property type="protein sequence ID" value="MDY0882660.1"/>
    <property type="molecule type" value="Genomic_DNA"/>
</dbReference>
<reference evidence="5 6" key="1">
    <citation type="journal article" date="2016" name="Antonie Van Leeuwenhoek">
        <title>Dongia soli sp. nov., isolated from soil from Dokdo, Korea.</title>
        <authorList>
            <person name="Kim D.U."/>
            <person name="Lee H."/>
            <person name="Kim H."/>
            <person name="Kim S.G."/>
            <person name="Ka J.O."/>
        </authorList>
    </citation>
    <scope>NUCLEOTIDE SEQUENCE [LARGE SCALE GENOMIC DNA]</scope>
    <source>
        <strain evidence="5 6">D78</strain>
    </source>
</reference>
<keyword evidence="1" id="KW-0175">Coiled coil</keyword>
<proteinExistence type="predicted"/>
<dbReference type="InterPro" id="IPR045531">
    <property type="entry name" value="DUF6468"/>
</dbReference>
<keyword evidence="3" id="KW-0812">Transmembrane</keyword>
<feature type="coiled-coil region" evidence="1">
    <location>
        <begin position="82"/>
        <end position="112"/>
    </location>
</feature>
<protein>
    <submittedName>
        <fullName evidence="5">DUF6468 domain-containing protein</fullName>
    </submittedName>
</protein>
<keyword evidence="6" id="KW-1185">Reference proteome</keyword>
<dbReference type="Pfam" id="PF20072">
    <property type="entry name" value="DUF6468"/>
    <property type="match status" value="1"/>
</dbReference>